<sequence length="292" mass="32292">MADIIPTETSNDVYVLKGTRGPHAAIRLMVQHWLYKDHFGWNIHPTIRASISPNRPIRMADIATGQATFLMEEHPNLPPGSQSFGFDISPNMFPATKTLPQGLSLHIVDAASEPFNVPQHLIGTFDIVNIRLLVACVKNNDPSSFLGNAMALLKPGGYLQWTEVFTPTHILGASAETNETNPSASRLLLDPLLEKIGFPGWEDSWMNHLPAIFEEAGMGEVDVVQLGIPRREMWSSWGANTLSYLRESLVEGDVERECLVEELEAEHASGVYAASEPRVVIARKAGRARSRF</sequence>
<proteinExistence type="predicted"/>
<accession>A0A8H3Z4F3</accession>
<dbReference type="SUPFAM" id="SSF53335">
    <property type="entry name" value="S-adenosyl-L-methionine-dependent methyltransferases"/>
    <property type="match status" value="1"/>
</dbReference>
<dbReference type="InterPro" id="IPR013217">
    <property type="entry name" value="Methyltransf_12"/>
</dbReference>
<comment type="caution">
    <text evidence="3">The sequence shown here is derived from an EMBL/GenBank/DDBJ whole genome shotgun (WGS) entry which is preliminary data.</text>
</comment>
<organism evidence="3 5">
    <name type="scientific">Venturia inaequalis</name>
    <name type="common">Apple scab fungus</name>
    <dbReference type="NCBI Taxonomy" id="5025"/>
    <lineage>
        <taxon>Eukaryota</taxon>
        <taxon>Fungi</taxon>
        <taxon>Dikarya</taxon>
        <taxon>Ascomycota</taxon>
        <taxon>Pezizomycotina</taxon>
        <taxon>Dothideomycetes</taxon>
        <taxon>Pleosporomycetidae</taxon>
        <taxon>Venturiales</taxon>
        <taxon>Venturiaceae</taxon>
        <taxon>Venturia</taxon>
    </lineage>
</organism>
<dbReference type="Proteomes" id="UP000490939">
    <property type="component" value="Unassembled WGS sequence"/>
</dbReference>
<dbReference type="Gene3D" id="3.40.50.150">
    <property type="entry name" value="Vaccinia Virus protein VP39"/>
    <property type="match status" value="1"/>
</dbReference>
<dbReference type="AlphaFoldDB" id="A0A8H3Z4F3"/>
<evidence type="ECO:0000313" key="2">
    <source>
        <dbReference type="EMBL" id="KAE9970012.1"/>
    </source>
</evidence>
<gene>
    <name evidence="3" type="ORF">EG327_007038</name>
    <name evidence="2" type="ORF">EG328_006519</name>
</gene>
<protein>
    <recommendedName>
        <fullName evidence="1">Methyltransferase type 12 domain-containing protein</fullName>
    </recommendedName>
</protein>
<dbReference type="EMBL" id="WNWR01000415">
    <property type="protein sequence ID" value="KAE9979376.1"/>
    <property type="molecule type" value="Genomic_DNA"/>
</dbReference>
<dbReference type="CDD" id="cd02440">
    <property type="entry name" value="AdoMet_MTases"/>
    <property type="match status" value="1"/>
</dbReference>
<keyword evidence="5" id="KW-1185">Reference proteome</keyword>
<dbReference type="EMBL" id="WNWS01000347">
    <property type="protein sequence ID" value="KAE9970012.1"/>
    <property type="molecule type" value="Genomic_DNA"/>
</dbReference>
<evidence type="ECO:0000313" key="5">
    <source>
        <dbReference type="Proteomes" id="UP000490939"/>
    </source>
</evidence>
<dbReference type="Pfam" id="PF08242">
    <property type="entry name" value="Methyltransf_12"/>
    <property type="match status" value="1"/>
</dbReference>
<dbReference type="Proteomes" id="UP000447873">
    <property type="component" value="Unassembled WGS sequence"/>
</dbReference>
<feature type="domain" description="Methyltransferase type 12" evidence="1">
    <location>
        <begin position="61"/>
        <end position="159"/>
    </location>
</feature>
<evidence type="ECO:0000313" key="3">
    <source>
        <dbReference type="EMBL" id="KAE9979376.1"/>
    </source>
</evidence>
<evidence type="ECO:0000313" key="4">
    <source>
        <dbReference type="Proteomes" id="UP000447873"/>
    </source>
</evidence>
<name>A0A8H3Z4F3_VENIN</name>
<reference evidence="3 5" key="1">
    <citation type="submission" date="2019-07" db="EMBL/GenBank/DDBJ databases">
        <title>Venturia inaequalis Genome Resource.</title>
        <authorList>
            <person name="Lichtner F.J."/>
        </authorList>
    </citation>
    <scope>NUCLEOTIDE SEQUENCE [LARGE SCALE GENOMIC DNA]</scope>
    <source>
        <strain evidence="2 4">120213</strain>
        <strain evidence="3 5">DMI_063113</strain>
    </source>
</reference>
<dbReference type="InterPro" id="IPR029063">
    <property type="entry name" value="SAM-dependent_MTases_sf"/>
</dbReference>
<evidence type="ECO:0000259" key="1">
    <source>
        <dbReference type="Pfam" id="PF08242"/>
    </source>
</evidence>